<keyword evidence="2" id="KW-1185">Reference proteome</keyword>
<proteinExistence type="predicted"/>
<evidence type="ECO:0000313" key="2">
    <source>
        <dbReference type="Proteomes" id="UP001164250"/>
    </source>
</evidence>
<dbReference type="Proteomes" id="UP001164250">
    <property type="component" value="Chromosome 4"/>
</dbReference>
<evidence type="ECO:0000313" key="1">
    <source>
        <dbReference type="EMBL" id="KAJ0100579.1"/>
    </source>
</evidence>
<sequence>MTNPFEKYPKLGLEEALSRIYRYPKACKELSFLLREAYNKLPKNTQSLIFQDTLTAFRVLPQMQTSSAVSAAHLLLQSAEASLPKQKKNLAVTEFKHAKVAHKRRSKACQDEKGTVQLPQDVLILIFSFLDMPSLVSVGLVSWSWNLAASDNHLWQSQYTLFFGNFINCSKTKVQQISKVVEDKKHALLLDDVASENCVDWREIFKRAYIECQHTFLFSVTGSFNLQNTSPYYLLSLSLSLCISGNYSKKLTSDRGFCGHCNAVVWLNNLKCSNVHSGLKSQNQQIKLISPSQVVEYLLDDCSSMISSSDSDSESDEESISSLWAYPKHLQL</sequence>
<protein>
    <submittedName>
        <fullName evidence="1">Uncharacterized protein</fullName>
    </submittedName>
</protein>
<comment type="caution">
    <text evidence="1">The sequence shown here is derived from an EMBL/GenBank/DDBJ whole genome shotgun (WGS) entry which is preliminary data.</text>
</comment>
<dbReference type="EMBL" id="CM047900">
    <property type="protein sequence ID" value="KAJ0100579.1"/>
    <property type="molecule type" value="Genomic_DNA"/>
</dbReference>
<name>A0ACC1BP27_9ROSI</name>
<gene>
    <name evidence="1" type="ORF">Patl1_20258</name>
</gene>
<accession>A0ACC1BP27</accession>
<organism evidence="1 2">
    <name type="scientific">Pistacia atlantica</name>
    <dbReference type="NCBI Taxonomy" id="434234"/>
    <lineage>
        <taxon>Eukaryota</taxon>
        <taxon>Viridiplantae</taxon>
        <taxon>Streptophyta</taxon>
        <taxon>Embryophyta</taxon>
        <taxon>Tracheophyta</taxon>
        <taxon>Spermatophyta</taxon>
        <taxon>Magnoliopsida</taxon>
        <taxon>eudicotyledons</taxon>
        <taxon>Gunneridae</taxon>
        <taxon>Pentapetalae</taxon>
        <taxon>rosids</taxon>
        <taxon>malvids</taxon>
        <taxon>Sapindales</taxon>
        <taxon>Anacardiaceae</taxon>
        <taxon>Pistacia</taxon>
    </lineage>
</organism>
<reference evidence="2" key="1">
    <citation type="journal article" date="2023" name="G3 (Bethesda)">
        <title>Genome assembly and association tests identify interacting loci associated with vigor, precocity, and sex in interspecific pistachio rootstocks.</title>
        <authorList>
            <person name="Palmer W."/>
            <person name="Jacygrad E."/>
            <person name="Sagayaradj S."/>
            <person name="Cavanaugh K."/>
            <person name="Han R."/>
            <person name="Bertier L."/>
            <person name="Beede B."/>
            <person name="Kafkas S."/>
            <person name="Golino D."/>
            <person name="Preece J."/>
            <person name="Michelmore R."/>
        </authorList>
    </citation>
    <scope>NUCLEOTIDE SEQUENCE [LARGE SCALE GENOMIC DNA]</scope>
</reference>